<name>A0ABU6WZG1_9FABA</name>
<comment type="caution">
    <text evidence="1">The sequence shown here is derived from an EMBL/GenBank/DDBJ whole genome shotgun (WGS) entry which is preliminary data.</text>
</comment>
<evidence type="ECO:0000313" key="2">
    <source>
        <dbReference type="Proteomes" id="UP001341840"/>
    </source>
</evidence>
<dbReference type="EMBL" id="JASCZI010191586">
    <property type="protein sequence ID" value="MED6191254.1"/>
    <property type="molecule type" value="Genomic_DNA"/>
</dbReference>
<organism evidence="1 2">
    <name type="scientific">Stylosanthes scabra</name>
    <dbReference type="NCBI Taxonomy" id="79078"/>
    <lineage>
        <taxon>Eukaryota</taxon>
        <taxon>Viridiplantae</taxon>
        <taxon>Streptophyta</taxon>
        <taxon>Embryophyta</taxon>
        <taxon>Tracheophyta</taxon>
        <taxon>Spermatophyta</taxon>
        <taxon>Magnoliopsida</taxon>
        <taxon>eudicotyledons</taxon>
        <taxon>Gunneridae</taxon>
        <taxon>Pentapetalae</taxon>
        <taxon>rosids</taxon>
        <taxon>fabids</taxon>
        <taxon>Fabales</taxon>
        <taxon>Fabaceae</taxon>
        <taxon>Papilionoideae</taxon>
        <taxon>50 kb inversion clade</taxon>
        <taxon>dalbergioids sensu lato</taxon>
        <taxon>Dalbergieae</taxon>
        <taxon>Pterocarpus clade</taxon>
        <taxon>Stylosanthes</taxon>
    </lineage>
</organism>
<feature type="non-terminal residue" evidence="1">
    <location>
        <position position="91"/>
    </location>
</feature>
<protein>
    <submittedName>
        <fullName evidence="1">Uncharacterized protein</fullName>
    </submittedName>
</protein>
<evidence type="ECO:0000313" key="1">
    <source>
        <dbReference type="EMBL" id="MED6191254.1"/>
    </source>
</evidence>
<sequence length="91" mass="10656">AFQVWQVLRIHPLLSESGEDLSFWIHKNCKENPAIFTAGVWWIWRARNNDIFDNDDHWDTAKVVALCRHSAREFNVLHYNLSFASSPTVCL</sequence>
<keyword evidence="2" id="KW-1185">Reference proteome</keyword>
<gene>
    <name evidence="1" type="ORF">PIB30_114333</name>
</gene>
<feature type="non-terminal residue" evidence="1">
    <location>
        <position position="1"/>
    </location>
</feature>
<reference evidence="1 2" key="1">
    <citation type="journal article" date="2023" name="Plants (Basel)">
        <title>Bridging the Gap: Combining Genomics and Transcriptomics Approaches to Understand Stylosanthes scabra, an Orphan Legume from the Brazilian Caatinga.</title>
        <authorList>
            <person name="Ferreira-Neto J.R.C."/>
            <person name="da Silva M.D."/>
            <person name="Binneck E."/>
            <person name="de Melo N.F."/>
            <person name="da Silva R.H."/>
            <person name="de Melo A.L.T.M."/>
            <person name="Pandolfi V."/>
            <person name="Bustamante F.O."/>
            <person name="Brasileiro-Vidal A.C."/>
            <person name="Benko-Iseppon A.M."/>
        </authorList>
    </citation>
    <scope>NUCLEOTIDE SEQUENCE [LARGE SCALE GENOMIC DNA]</scope>
    <source>
        <tissue evidence="1">Leaves</tissue>
    </source>
</reference>
<proteinExistence type="predicted"/>
<dbReference type="Proteomes" id="UP001341840">
    <property type="component" value="Unassembled WGS sequence"/>
</dbReference>
<accession>A0ABU6WZG1</accession>